<proteinExistence type="predicted"/>
<evidence type="ECO:0000313" key="2">
    <source>
        <dbReference type="Proteomes" id="UP000739180"/>
    </source>
</evidence>
<organism evidence="1 2">
    <name type="scientific">Alloalcanivorax gelatiniphagus</name>
    <dbReference type="NCBI Taxonomy" id="1194167"/>
    <lineage>
        <taxon>Bacteria</taxon>
        <taxon>Pseudomonadati</taxon>
        <taxon>Pseudomonadota</taxon>
        <taxon>Gammaproteobacteria</taxon>
        <taxon>Oceanospirillales</taxon>
        <taxon>Alcanivoracaceae</taxon>
        <taxon>Alloalcanivorax</taxon>
    </lineage>
</organism>
<evidence type="ECO:0000313" key="1">
    <source>
        <dbReference type="EMBL" id="TMW13079.1"/>
    </source>
</evidence>
<dbReference type="Proteomes" id="UP000739180">
    <property type="component" value="Unassembled WGS sequence"/>
</dbReference>
<name>A0ABY2XML4_9GAMM</name>
<dbReference type="EMBL" id="VCQT01000027">
    <property type="protein sequence ID" value="TMW13079.1"/>
    <property type="molecule type" value="Genomic_DNA"/>
</dbReference>
<dbReference type="RefSeq" id="WP_138772183.1">
    <property type="nucleotide sequence ID" value="NZ_JBHSSX010000056.1"/>
</dbReference>
<keyword evidence="2" id="KW-1185">Reference proteome</keyword>
<reference evidence="1 2" key="1">
    <citation type="submission" date="2019-05" db="EMBL/GenBank/DDBJ databases">
        <title>Genome of Alcanivorax gelatiniphagus, an oil degrading marine bacteria.</title>
        <authorList>
            <person name="Kwon K.K."/>
        </authorList>
    </citation>
    <scope>NUCLEOTIDE SEQUENCE [LARGE SCALE GENOMIC DNA]</scope>
    <source>
        <strain evidence="1 2">MEBiC 08158</strain>
    </source>
</reference>
<gene>
    <name evidence="1" type="ORF">FGS76_08420</name>
</gene>
<accession>A0ABY2XML4</accession>
<protein>
    <submittedName>
        <fullName evidence="1">Uncharacterized protein</fullName>
    </submittedName>
</protein>
<sequence>METGAWIAKQADTYNRQLHKAELKLIADHYKEYAVERGISDEQALKELLYQAQSQVDSAYAEDGGQRDLAILSGYDQQAAGDFFSGLAEHSGAISHDDGEVTAPFEATAEQYDNSYVNATHLHDIEDGAYGEQLFGYATPILTNMESDIGAGKYLDVIGQARLNASEAMFSQGTTVLGGALLTPAAASIGSAATVQVPFWGGVGAQTASTGARALGARMIVNVTAAEESMAVGALRANIALTDMVYGTGAAAETYVLVSSTLGFFDGYYGVVPGPPAYVPDGLPSHPVLAPYKASQELGAMLRDSFRFYEEGIND</sequence>
<comment type="caution">
    <text evidence="1">The sequence shown here is derived from an EMBL/GenBank/DDBJ whole genome shotgun (WGS) entry which is preliminary data.</text>
</comment>